<gene>
    <name evidence="2" type="ORF">CNQ34_01330</name>
</gene>
<accession>A0AB36RVZ3</accession>
<name>A0AB36RVZ3_NEIME</name>
<reference evidence="2 3" key="1">
    <citation type="journal article" date="2017" name="Clin. Infect. Dis.">
        <title>Increased Risk for Meningococcal Disease among Men who have Sex with Men in the United States, 2012-2015.</title>
        <authorList>
            <person name="Folaranmi T.A."/>
            <person name="Kretz C.B."/>
            <person name="Kamiya H."/>
            <person name="MacNeil J.R."/>
            <person name="Whaley M.J."/>
            <person name="Blain A."/>
            <person name="Antwi M."/>
            <person name="Dorsinville M."/>
            <person name="Pacilli M."/>
            <person name="Smith S."/>
            <person name="Civen R."/>
            <person name="Ngo V."/>
            <person name="Winter K."/>
            <person name="Harriman K."/>
            <person name="Wang X."/>
            <person name="Bowen V.B."/>
            <person name="Patel M."/>
            <person name="Martin S."/>
            <person name="Misegades L."/>
            <person name="Meyer S.A."/>
        </authorList>
    </citation>
    <scope>NUCLEOTIDE SEQUENCE [LARGE SCALE GENOMIC DNA]</scope>
    <source>
        <strain evidence="2 3">M26503</strain>
    </source>
</reference>
<feature type="region of interest" description="Disordered" evidence="1">
    <location>
        <begin position="1"/>
        <end position="39"/>
    </location>
</feature>
<evidence type="ECO:0000313" key="3">
    <source>
        <dbReference type="Proteomes" id="UP000217930"/>
    </source>
</evidence>
<feature type="region of interest" description="Disordered" evidence="1">
    <location>
        <begin position="90"/>
        <end position="129"/>
    </location>
</feature>
<comment type="caution">
    <text evidence="2">The sequence shown here is derived from an EMBL/GenBank/DDBJ whole genome shotgun (WGS) entry which is preliminary data.</text>
</comment>
<evidence type="ECO:0000313" key="2">
    <source>
        <dbReference type="EMBL" id="PBJ88976.1"/>
    </source>
</evidence>
<proteinExistence type="predicted"/>
<dbReference type="Proteomes" id="UP000217930">
    <property type="component" value="Unassembled WGS sequence"/>
</dbReference>
<dbReference type="EMBL" id="NTLY01000001">
    <property type="protein sequence ID" value="PBJ88976.1"/>
    <property type="molecule type" value="Genomic_DNA"/>
</dbReference>
<sequence>MTGFKIGVLSGMTNPSIRKPAPRHSHESGNLESRGFQSFPIDSRRVRGLDSRLRGNDEFRDCGIVGNGGFQDCGIVGNDGFQDYGVVGNDGSGISTPAPRLSTAGASKMPSEGSDGIGIGESEAVAHAQ</sequence>
<organism evidence="2 3">
    <name type="scientific">Neisseria meningitidis</name>
    <dbReference type="NCBI Taxonomy" id="487"/>
    <lineage>
        <taxon>Bacteria</taxon>
        <taxon>Pseudomonadati</taxon>
        <taxon>Pseudomonadota</taxon>
        <taxon>Betaproteobacteria</taxon>
        <taxon>Neisseriales</taxon>
        <taxon>Neisseriaceae</taxon>
        <taxon>Neisseria</taxon>
    </lineage>
</organism>
<dbReference type="AlphaFoldDB" id="A0AB36RVZ3"/>
<evidence type="ECO:0000256" key="1">
    <source>
        <dbReference type="SAM" id="MobiDB-lite"/>
    </source>
</evidence>
<protein>
    <submittedName>
        <fullName evidence="2">Uncharacterized protein</fullName>
    </submittedName>
</protein>